<feature type="signal peptide" evidence="1">
    <location>
        <begin position="1"/>
        <end position="27"/>
    </location>
</feature>
<name>A0A1Q9D4S9_SYMMI</name>
<organism evidence="2 3">
    <name type="scientific">Symbiodinium microadriaticum</name>
    <name type="common">Dinoflagellate</name>
    <name type="synonym">Zooxanthella microadriatica</name>
    <dbReference type="NCBI Taxonomy" id="2951"/>
    <lineage>
        <taxon>Eukaryota</taxon>
        <taxon>Sar</taxon>
        <taxon>Alveolata</taxon>
        <taxon>Dinophyceae</taxon>
        <taxon>Suessiales</taxon>
        <taxon>Symbiodiniaceae</taxon>
        <taxon>Symbiodinium</taxon>
    </lineage>
</organism>
<reference evidence="2 3" key="1">
    <citation type="submission" date="2016-02" db="EMBL/GenBank/DDBJ databases">
        <title>Genome analysis of coral dinoflagellate symbionts highlights evolutionary adaptations to a symbiotic lifestyle.</title>
        <authorList>
            <person name="Aranda M."/>
            <person name="Li Y."/>
            <person name="Liew Y.J."/>
            <person name="Baumgarten S."/>
            <person name="Simakov O."/>
            <person name="Wilson M."/>
            <person name="Piel J."/>
            <person name="Ashoor H."/>
            <person name="Bougouffa S."/>
            <person name="Bajic V.B."/>
            <person name="Ryu T."/>
            <person name="Ravasi T."/>
            <person name="Bayer T."/>
            <person name="Micklem G."/>
            <person name="Kim H."/>
            <person name="Bhak J."/>
            <person name="Lajeunesse T.C."/>
            <person name="Voolstra C.R."/>
        </authorList>
    </citation>
    <scope>NUCLEOTIDE SEQUENCE [LARGE SCALE GENOMIC DNA]</scope>
    <source>
        <strain evidence="2 3">CCMP2467</strain>
    </source>
</reference>
<comment type="caution">
    <text evidence="2">The sequence shown here is derived from an EMBL/GenBank/DDBJ whole genome shotgun (WGS) entry which is preliminary data.</text>
</comment>
<dbReference type="Proteomes" id="UP000186817">
    <property type="component" value="Unassembled WGS sequence"/>
</dbReference>
<keyword evidence="3" id="KW-1185">Reference proteome</keyword>
<sequence length="1779" mass="195779">MFRHPVIPWLPLVGSTSLLSTLDRVRAVEMPKELRRWVMTWPSGKRSVSKMSDFDVALDPGCQQVLAPVNWQTVLEDVHAATVCLKTNEPHFGEAGQTSFPHQAIQCRNILQQSADAIADLDEIDSRYSSWKHDCYLGWLSAFLCDLVCTLHEALMGEKASREAWPLKWRKAQLELEGLFFYVELPWHVLVSQPWPVAALLARLAGALRLIDESGSTCEIRGWEHMDDALYQASQDWWRRHADAGDADTPLLPLHLAEEFLALEASTPLVQPLRCTFGVVAALLSAAIWGLKANLLDGFSDGPLAGRSLQALVSGHAQQMTKLWEERTPQFFYDLLTSRWRIPDLLDQIAALWPEPMQHPLKAAGILPTRRILFIGGGDTTYQWGSFTVRGRQMARGFRKHGVDARAWNSPCTAWCQHEHTWYPTSIVHVKYICACAVEGWPHAAHIFDPVDNFNVLDNISEMDAMLVQTSACKKDLQDHPSLRPFLNSGKIALHWLPLHHLNAHGLRITPAGTVTRVGVHTVHSDTELHDTVQRALADFSAEADVGERPEFVHLDPAQLFEHNEGKITTPQHTDAVYQQLATLQIGFAKQSGCRSEWWHCSRWKTGQRLVNMMSVGIPSIVWGDAQGHVDVVQGLWPSSDERLPQLDIYPPKLIVSSDTDVSHALMALLTNVSLRVEASAKGLKLAERFELDKVVESLDAILLDIEARKSVPTCASDHVRCEFASRHFMSRFEVTSNDRSRLHHAAEAEMAEFETSLLHTLTKILLVESGTLCYADFASLEGGLEDCTAYFIHVPQYATASEANGWLLTQEKQSDCLSGPAPRWMPLADVFCLPEEVLTTSNVRAYASQNQRDPLVRTIARLREDVTLAVALLPLCAMYLARHPFNVIRLLRLGGIHSLLALLADCSALAPGHVDAGSGDEVLTSAEISTLVLLVLAAPHSGFAPVRRFLASQCIFELLAVALRRLGRDPPERRAAAAALSPALAALAAAAASLSPFLPVEAFAPLLSSLLAPLAASAPAAFVALAASLALSARKKCELDLDQMVPRLLSLAPLEPPQVEEGCTEIYKPKLKLGCKAKALLQSALRAGAGGLGAVRAAIPLAAAVEAGEDDTSPSDWHWEVEENLCMQRTFRGTWRSRAFSMSSTAGSGAFFADRAEDCHTSPSHQMQRCSSHSMGLGGEELNWDAGCDFSTSNCRRPCKGFPTMRPRFQERPQLRIEVSDERMELSVSLGLPSGMAGTVQVAFALPGDPVPDAVLRCRRFLAPEQESAPGTLGLWICELPAAASEARKRSHQLDLRPPVHPDYAEAVEHFVSVALPRGKEFSEQNLAVAANLADAWTRSRFACISAWAEATDLAVYEADPWYQRLRIEWDLLMQSLPIWLCAGTEGSMEVLICVTGPEEDQVRNERTGDWLVRFVQSLVSQLILDGLRDDQHHNFWPGTKGRIFERLWKPAQSTGIFLVFSCEYCVVVRAGQSKGSSRVVLEVPRSPGRGEELQLDLFLCIPTVAVPKKSKDVQRPKVAITAFVRQEESSRKDKGAPERLAEGVLRKELKSEKATVGSYVRDPDTVRTGVLAVAAASPREAGLMIRTKEGEIPMGEATIPSAPEMPDAPPLRGALALYMPKRLKAAVAVPPTDTDEPQGLAAPEASHSWILQQDWDAQAPKVVTSCGTIASERRYIEPGSWPERDPAVVPEVDEQEFPDVTATLAPPARAPFLSPLDPESQKMGALSEVRELKPDAEARRSFGLSVGIGLHVRSQKDKDRGEAGLPILVILPHFLAD</sequence>
<evidence type="ECO:0000313" key="2">
    <source>
        <dbReference type="EMBL" id="OLP90203.1"/>
    </source>
</evidence>
<keyword evidence="1" id="KW-0732">Signal</keyword>
<dbReference type="OrthoDB" id="427286at2759"/>
<accession>A0A1Q9D4S9</accession>
<proteinExistence type="predicted"/>
<evidence type="ECO:0000256" key="1">
    <source>
        <dbReference type="SAM" id="SignalP"/>
    </source>
</evidence>
<evidence type="ECO:0000313" key="3">
    <source>
        <dbReference type="Proteomes" id="UP000186817"/>
    </source>
</evidence>
<gene>
    <name evidence="2" type="ORF">AK812_SmicGene28242</name>
</gene>
<protein>
    <submittedName>
        <fullName evidence="2">Uncharacterized protein</fullName>
    </submittedName>
</protein>
<feature type="chain" id="PRO_5013136210" evidence="1">
    <location>
        <begin position="28"/>
        <end position="1779"/>
    </location>
</feature>
<dbReference type="EMBL" id="LSRX01000723">
    <property type="protein sequence ID" value="OLP90203.1"/>
    <property type="molecule type" value="Genomic_DNA"/>
</dbReference>